<evidence type="ECO:0000256" key="1">
    <source>
        <dbReference type="SAM" id="Phobius"/>
    </source>
</evidence>
<reference evidence="2" key="1">
    <citation type="submission" date="2021-10" db="EMBL/GenBank/DDBJ databases">
        <title>Tropical sea cucumber genome reveals ecological adaptation and Cuvierian tubules defense mechanism.</title>
        <authorList>
            <person name="Chen T."/>
        </authorList>
    </citation>
    <scope>NUCLEOTIDE SEQUENCE</scope>
    <source>
        <strain evidence="2">Nanhai2018</strain>
        <tissue evidence="2">Muscle</tissue>
    </source>
</reference>
<feature type="transmembrane region" description="Helical" evidence="1">
    <location>
        <begin position="6"/>
        <end position="29"/>
    </location>
</feature>
<accession>A0A9Q0YAR9</accession>
<organism evidence="2 3">
    <name type="scientific">Holothuria leucospilota</name>
    <name type="common">Black long sea cucumber</name>
    <name type="synonym">Mertensiothuria leucospilota</name>
    <dbReference type="NCBI Taxonomy" id="206669"/>
    <lineage>
        <taxon>Eukaryota</taxon>
        <taxon>Metazoa</taxon>
        <taxon>Echinodermata</taxon>
        <taxon>Eleutherozoa</taxon>
        <taxon>Echinozoa</taxon>
        <taxon>Holothuroidea</taxon>
        <taxon>Aspidochirotacea</taxon>
        <taxon>Aspidochirotida</taxon>
        <taxon>Holothuriidae</taxon>
        <taxon>Holothuria</taxon>
    </lineage>
</organism>
<dbReference type="Proteomes" id="UP001152320">
    <property type="component" value="Unassembled WGS sequence"/>
</dbReference>
<keyword evidence="3" id="KW-1185">Reference proteome</keyword>
<keyword evidence="1" id="KW-1133">Transmembrane helix</keyword>
<sequence length="59" mass="6591">MMFYIVAVVFLIDYVLSCILAICLAVYVVQIYTCHQLDTGREQQRGCPSSESACLEVSP</sequence>
<name>A0A9Q0YAR9_HOLLE</name>
<dbReference type="EMBL" id="JAIZAY010000816">
    <property type="protein sequence ID" value="KAJ8017934.1"/>
    <property type="molecule type" value="Genomic_DNA"/>
</dbReference>
<gene>
    <name evidence="2" type="ORF">HOLleu_44352</name>
</gene>
<proteinExistence type="predicted"/>
<evidence type="ECO:0000313" key="2">
    <source>
        <dbReference type="EMBL" id="KAJ8017934.1"/>
    </source>
</evidence>
<keyword evidence="1" id="KW-0472">Membrane</keyword>
<dbReference type="AlphaFoldDB" id="A0A9Q0YAR9"/>
<protein>
    <submittedName>
        <fullName evidence="2">Uncharacterized protein</fullName>
    </submittedName>
</protein>
<keyword evidence="1" id="KW-0812">Transmembrane</keyword>
<evidence type="ECO:0000313" key="3">
    <source>
        <dbReference type="Proteomes" id="UP001152320"/>
    </source>
</evidence>
<comment type="caution">
    <text evidence="2">The sequence shown here is derived from an EMBL/GenBank/DDBJ whole genome shotgun (WGS) entry which is preliminary data.</text>
</comment>